<feature type="non-terminal residue" evidence="1">
    <location>
        <position position="56"/>
    </location>
</feature>
<feature type="non-terminal residue" evidence="1">
    <location>
        <position position="1"/>
    </location>
</feature>
<protein>
    <submittedName>
        <fullName evidence="1">11003_t:CDS:1</fullName>
    </submittedName>
</protein>
<organism evidence="1 2">
    <name type="scientific">Racocetra fulgida</name>
    <dbReference type="NCBI Taxonomy" id="60492"/>
    <lineage>
        <taxon>Eukaryota</taxon>
        <taxon>Fungi</taxon>
        <taxon>Fungi incertae sedis</taxon>
        <taxon>Mucoromycota</taxon>
        <taxon>Glomeromycotina</taxon>
        <taxon>Glomeromycetes</taxon>
        <taxon>Diversisporales</taxon>
        <taxon>Gigasporaceae</taxon>
        <taxon>Racocetra</taxon>
    </lineage>
</organism>
<sequence>ISVGICRGKYPIELLDEWDRWDAEFNSENDRPGIHNWEQAWSLLIQVGLALAQAEQ</sequence>
<comment type="caution">
    <text evidence="1">The sequence shown here is derived from an EMBL/GenBank/DDBJ whole genome shotgun (WGS) entry which is preliminary data.</text>
</comment>
<gene>
    <name evidence="1" type="ORF">RFULGI_LOCUS16487</name>
</gene>
<name>A0A9N9P531_9GLOM</name>
<dbReference type="AlphaFoldDB" id="A0A9N9P531"/>
<dbReference type="Proteomes" id="UP000789396">
    <property type="component" value="Unassembled WGS sequence"/>
</dbReference>
<proteinExistence type="predicted"/>
<dbReference type="Gene3D" id="3.30.200.20">
    <property type="entry name" value="Phosphorylase Kinase, domain 1"/>
    <property type="match status" value="1"/>
</dbReference>
<dbReference type="EMBL" id="CAJVPZ010058685">
    <property type="protein sequence ID" value="CAG8788286.1"/>
    <property type="molecule type" value="Genomic_DNA"/>
</dbReference>
<evidence type="ECO:0000313" key="2">
    <source>
        <dbReference type="Proteomes" id="UP000789396"/>
    </source>
</evidence>
<accession>A0A9N9P531</accession>
<dbReference type="OrthoDB" id="5327538at2759"/>
<keyword evidence="2" id="KW-1185">Reference proteome</keyword>
<reference evidence="1" key="1">
    <citation type="submission" date="2021-06" db="EMBL/GenBank/DDBJ databases">
        <authorList>
            <person name="Kallberg Y."/>
            <person name="Tangrot J."/>
            <person name="Rosling A."/>
        </authorList>
    </citation>
    <scope>NUCLEOTIDE SEQUENCE</scope>
    <source>
        <strain evidence="1">IN212</strain>
    </source>
</reference>
<evidence type="ECO:0000313" key="1">
    <source>
        <dbReference type="EMBL" id="CAG8788286.1"/>
    </source>
</evidence>